<dbReference type="RefSeq" id="WP_160119060.1">
    <property type="nucleotide sequence ID" value="NZ_AP018711.1"/>
</dbReference>
<keyword evidence="6" id="KW-1185">Reference proteome</keyword>
<dbReference type="InterPro" id="IPR001568">
    <property type="entry name" value="RNase_T2-like"/>
</dbReference>
<name>A0AAD1FZR3_SPHMI</name>
<gene>
    <name evidence="4" type="ORF">DFR51_2322</name>
    <name evidence="3" type="ORF">SmB9_05220</name>
</gene>
<dbReference type="SUPFAM" id="SSF55895">
    <property type="entry name" value="Ribonuclease Rh-like"/>
    <property type="match status" value="1"/>
</dbReference>
<dbReference type="Proteomes" id="UP000276029">
    <property type="component" value="Unassembled WGS sequence"/>
</dbReference>
<dbReference type="PANTHER" id="PTHR11240:SF22">
    <property type="entry name" value="RIBONUCLEASE T2"/>
    <property type="match status" value="1"/>
</dbReference>
<organism evidence="3 5">
    <name type="scientific">Sphingosinicella microcystinivorans</name>
    <dbReference type="NCBI Taxonomy" id="335406"/>
    <lineage>
        <taxon>Bacteria</taxon>
        <taxon>Pseudomonadati</taxon>
        <taxon>Pseudomonadota</taxon>
        <taxon>Alphaproteobacteria</taxon>
        <taxon>Sphingomonadales</taxon>
        <taxon>Sphingosinicellaceae</taxon>
        <taxon>Sphingosinicella</taxon>
    </lineage>
</organism>
<protein>
    <submittedName>
        <fullName evidence="3">Ribonuclease T(2)</fullName>
    </submittedName>
    <submittedName>
        <fullName evidence="4">Ribonuclease T2</fullName>
    </submittedName>
</protein>
<reference evidence="4 6" key="2">
    <citation type="submission" date="2018-10" db="EMBL/GenBank/DDBJ databases">
        <title>Genomic Encyclopedia of Type Strains, Phase IV (KMG-IV): sequencing the most valuable type-strain genomes for metagenomic binning, comparative biology and taxonomic classification.</title>
        <authorList>
            <person name="Goeker M."/>
        </authorList>
    </citation>
    <scope>NUCLEOTIDE SEQUENCE [LARGE SCALE GENOMIC DNA]</scope>
    <source>
        <strain evidence="4 6">DSM 19791</strain>
    </source>
</reference>
<reference evidence="3 5" key="1">
    <citation type="submission" date="2018-06" db="EMBL/GenBank/DDBJ databases">
        <title>Complete Genome Sequence of the Microcystin-Degrading Bacterium Sphingosinicella microcystinivorans Strain B-9.</title>
        <authorList>
            <person name="Jin H."/>
            <person name="Nishizawa T."/>
            <person name="Guo Y."/>
            <person name="Nishizawa A."/>
            <person name="Park H."/>
            <person name="Kato H."/>
            <person name="Tsuji K."/>
            <person name="Harada K."/>
        </authorList>
    </citation>
    <scope>NUCLEOTIDE SEQUENCE [LARGE SCALE GENOMIC DNA]</scope>
    <source>
        <strain evidence="3 5">B9</strain>
    </source>
</reference>
<evidence type="ECO:0000256" key="1">
    <source>
        <dbReference type="ARBA" id="ARBA00007469"/>
    </source>
</evidence>
<dbReference type="GO" id="GO:0003723">
    <property type="term" value="F:RNA binding"/>
    <property type="evidence" value="ECO:0007669"/>
    <property type="project" value="InterPro"/>
</dbReference>
<dbReference type="EMBL" id="AP018711">
    <property type="protein sequence ID" value="BBE32864.1"/>
    <property type="molecule type" value="Genomic_DNA"/>
</dbReference>
<dbReference type="AlphaFoldDB" id="A0AAD1FZR3"/>
<dbReference type="PANTHER" id="PTHR11240">
    <property type="entry name" value="RIBONUCLEASE T2"/>
    <property type="match status" value="1"/>
</dbReference>
<evidence type="ECO:0000313" key="4">
    <source>
        <dbReference type="EMBL" id="RKS89108.1"/>
    </source>
</evidence>
<proteinExistence type="inferred from homology"/>
<evidence type="ECO:0000313" key="5">
    <source>
        <dbReference type="Proteomes" id="UP000275727"/>
    </source>
</evidence>
<dbReference type="InterPro" id="IPR036430">
    <property type="entry name" value="RNase_T2-like_sf"/>
</dbReference>
<dbReference type="KEGG" id="smic:SmB9_05220"/>
<evidence type="ECO:0000256" key="2">
    <source>
        <dbReference type="RuleBase" id="RU004328"/>
    </source>
</evidence>
<dbReference type="GO" id="GO:0006401">
    <property type="term" value="P:RNA catabolic process"/>
    <property type="evidence" value="ECO:0007669"/>
    <property type="project" value="TreeGrafter"/>
</dbReference>
<dbReference type="Gene3D" id="3.90.730.10">
    <property type="entry name" value="Ribonuclease T2-like"/>
    <property type="match status" value="1"/>
</dbReference>
<dbReference type="EMBL" id="RBWX01000008">
    <property type="protein sequence ID" value="RKS89108.1"/>
    <property type="molecule type" value="Genomic_DNA"/>
</dbReference>
<sequence>MRAPERLLLALCLAACGSTDDSGGTATAECNIPAKLDLPRTASLPDTTPDAPAAAYVLAMSWSPEFCRFRKDADAHEGQCRDNHFDFILHGLWVDSASGASPRACATAVPVGEALVRQHYCMMPSAQLMQHQWAAHGTCAFSSAEAYFGAAKSLWDGVKRPDLRTLRGETLTAGMVREAFVKANIGLPTEAIAVALNKRGWLTEVRLCMDLDYNYVACRAPGATDTARVLIWRGG</sequence>
<evidence type="ECO:0000313" key="3">
    <source>
        <dbReference type="EMBL" id="BBE32864.1"/>
    </source>
</evidence>
<dbReference type="Proteomes" id="UP000275727">
    <property type="component" value="Chromosome"/>
</dbReference>
<accession>A0AAD1FZR3</accession>
<dbReference type="GO" id="GO:0033897">
    <property type="term" value="F:ribonuclease T2 activity"/>
    <property type="evidence" value="ECO:0007669"/>
    <property type="project" value="InterPro"/>
</dbReference>
<comment type="similarity">
    <text evidence="1 2">Belongs to the RNase T2 family.</text>
</comment>
<evidence type="ECO:0000313" key="6">
    <source>
        <dbReference type="Proteomes" id="UP000276029"/>
    </source>
</evidence>
<dbReference type="Pfam" id="PF00445">
    <property type="entry name" value="Ribonuclease_T2"/>
    <property type="match status" value="1"/>
</dbReference>